<feature type="domain" description="Rieske" evidence="7">
    <location>
        <begin position="54"/>
        <end position="162"/>
    </location>
</feature>
<keyword evidence="9" id="KW-1185">Reference proteome</keyword>
<dbReference type="InterPro" id="IPR017941">
    <property type="entry name" value="Rieske_2Fe-2S"/>
</dbReference>
<dbReference type="Pfam" id="PF00848">
    <property type="entry name" value="Ring_hydroxyl_A"/>
    <property type="match status" value="1"/>
</dbReference>
<evidence type="ECO:0000256" key="1">
    <source>
        <dbReference type="ARBA" id="ARBA00001962"/>
    </source>
</evidence>
<protein>
    <submittedName>
        <fullName evidence="8">(2Fe-2S) ferredoxin</fullName>
    </submittedName>
</protein>
<accession>A0A511D912</accession>
<sequence>MDATAEQQLIAELTDLVERRTTAMAPEVRYEPAASYTDPARHAAERELLFREYPLPVATSAEVPGPGAFTTSQIGDLPVLTVRGDDGVARCLVNVCRHRGNVVCAEPAGTRRTFSCEYHAWSYDRAGRLRSTVDRDGFEGLDRDAHGLVELPTEERHGIVWTLPKPGGALDLTSHLGDEFESEIADLDLASFTLWDRVVMSQPFDWKCGVDTFLEVFHLAYLHKKTVGPFFVGNVGAYTGYGLHHRYSAVRNSFMEMAAGPAQERTVYPHSSLVHLVFPNTILTWQMDHIEMWRFYPGTGDGTCTAEGLMLTPEPATTDSARRHWERNWRILLDTILEEDFATMERVQRNLRTGAVPELAFGRNEIALQHFHEGVHAELRRNGIDP</sequence>
<dbReference type="PRINTS" id="PR00090">
    <property type="entry name" value="RNGDIOXGNASE"/>
</dbReference>
<evidence type="ECO:0000256" key="3">
    <source>
        <dbReference type="ARBA" id="ARBA00022723"/>
    </source>
</evidence>
<organism evidence="8 9">
    <name type="scientific">Pseudonocardia sulfidoxydans NBRC 16205</name>
    <dbReference type="NCBI Taxonomy" id="1223511"/>
    <lineage>
        <taxon>Bacteria</taxon>
        <taxon>Bacillati</taxon>
        <taxon>Actinomycetota</taxon>
        <taxon>Actinomycetes</taxon>
        <taxon>Pseudonocardiales</taxon>
        <taxon>Pseudonocardiaceae</taxon>
        <taxon>Pseudonocardia</taxon>
    </lineage>
</organism>
<dbReference type="RefSeq" id="WP_147101782.1">
    <property type="nucleotide sequence ID" value="NZ_BJVJ01000001.1"/>
</dbReference>
<dbReference type="Pfam" id="PF00355">
    <property type="entry name" value="Rieske"/>
    <property type="match status" value="1"/>
</dbReference>
<dbReference type="EMBL" id="BJVJ01000001">
    <property type="protein sequence ID" value="GEL21282.1"/>
    <property type="molecule type" value="Genomic_DNA"/>
</dbReference>
<reference evidence="8 9" key="1">
    <citation type="submission" date="2019-07" db="EMBL/GenBank/DDBJ databases">
        <title>Whole genome shotgun sequence of Pseudonocardia sulfidoxydans NBRC 16205.</title>
        <authorList>
            <person name="Hosoyama A."/>
            <person name="Uohara A."/>
            <person name="Ohji S."/>
            <person name="Ichikawa N."/>
        </authorList>
    </citation>
    <scope>NUCLEOTIDE SEQUENCE [LARGE SCALE GENOMIC DNA]</scope>
    <source>
        <strain evidence="8 9">NBRC 16205</strain>
    </source>
</reference>
<dbReference type="PANTHER" id="PTHR43756:SF5">
    <property type="entry name" value="CHOLINE MONOOXYGENASE, CHLOROPLASTIC"/>
    <property type="match status" value="1"/>
</dbReference>
<dbReference type="InterPro" id="IPR036922">
    <property type="entry name" value="Rieske_2Fe-2S_sf"/>
</dbReference>
<proteinExistence type="predicted"/>
<dbReference type="GO" id="GO:0051537">
    <property type="term" value="F:2 iron, 2 sulfur cluster binding"/>
    <property type="evidence" value="ECO:0007669"/>
    <property type="project" value="UniProtKB-KW"/>
</dbReference>
<gene>
    <name evidence="8" type="ORF">PSU4_02360</name>
</gene>
<dbReference type="GO" id="GO:0005506">
    <property type="term" value="F:iron ion binding"/>
    <property type="evidence" value="ECO:0007669"/>
    <property type="project" value="InterPro"/>
</dbReference>
<dbReference type="GO" id="GO:0016705">
    <property type="term" value="F:oxidoreductase activity, acting on paired donors, with incorporation or reduction of molecular oxygen"/>
    <property type="evidence" value="ECO:0007669"/>
    <property type="project" value="UniProtKB-ARBA"/>
</dbReference>
<dbReference type="SUPFAM" id="SSF55961">
    <property type="entry name" value="Bet v1-like"/>
    <property type="match status" value="1"/>
</dbReference>
<dbReference type="SUPFAM" id="SSF50022">
    <property type="entry name" value="ISP domain"/>
    <property type="match status" value="1"/>
</dbReference>
<evidence type="ECO:0000256" key="2">
    <source>
        <dbReference type="ARBA" id="ARBA00022714"/>
    </source>
</evidence>
<dbReference type="PROSITE" id="PS51296">
    <property type="entry name" value="RIESKE"/>
    <property type="match status" value="1"/>
</dbReference>
<keyword evidence="5" id="KW-0408">Iron</keyword>
<evidence type="ECO:0000256" key="4">
    <source>
        <dbReference type="ARBA" id="ARBA00023002"/>
    </source>
</evidence>
<evidence type="ECO:0000256" key="6">
    <source>
        <dbReference type="ARBA" id="ARBA00023014"/>
    </source>
</evidence>
<evidence type="ECO:0000259" key="7">
    <source>
        <dbReference type="PROSITE" id="PS51296"/>
    </source>
</evidence>
<evidence type="ECO:0000313" key="9">
    <source>
        <dbReference type="Proteomes" id="UP000321685"/>
    </source>
</evidence>
<keyword evidence="4" id="KW-0560">Oxidoreductase</keyword>
<comment type="cofactor">
    <cofactor evidence="1">
        <name>Fe cation</name>
        <dbReference type="ChEBI" id="CHEBI:24875"/>
    </cofactor>
</comment>
<name>A0A511D912_9PSEU</name>
<dbReference type="InterPro" id="IPR001663">
    <property type="entry name" value="Rng_hydr_dOase-A"/>
</dbReference>
<evidence type="ECO:0000256" key="5">
    <source>
        <dbReference type="ARBA" id="ARBA00023004"/>
    </source>
</evidence>
<dbReference type="Proteomes" id="UP000321685">
    <property type="component" value="Unassembled WGS sequence"/>
</dbReference>
<keyword evidence="6" id="KW-0411">Iron-sulfur</keyword>
<dbReference type="Gene3D" id="3.90.380.10">
    <property type="entry name" value="Naphthalene 1,2-dioxygenase Alpha Subunit, Chain A, domain 1"/>
    <property type="match status" value="1"/>
</dbReference>
<dbReference type="Gene3D" id="2.102.10.10">
    <property type="entry name" value="Rieske [2Fe-2S] iron-sulphur domain"/>
    <property type="match status" value="1"/>
</dbReference>
<dbReference type="CDD" id="cd03469">
    <property type="entry name" value="Rieske_RO_Alpha_N"/>
    <property type="match status" value="1"/>
</dbReference>
<dbReference type="OrthoDB" id="5243643at2"/>
<dbReference type="AlphaFoldDB" id="A0A511D912"/>
<evidence type="ECO:0000313" key="8">
    <source>
        <dbReference type="EMBL" id="GEL21282.1"/>
    </source>
</evidence>
<keyword evidence="3" id="KW-0479">Metal-binding</keyword>
<dbReference type="GO" id="GO:0004497">
    <property type="term" value="F:monooxygenase activity"/>
    <property type="evidence" value="ECO:0007669"/>
    <property type="project" value="UniProtKB-ARBA"/>
</dbReference>
<dbReference type="InterPro" id="IPR015879">
    <property type="entry name" value="Ring_hydroxy_dOase_asu_C_dom"/>
</dbReference>
<keyword evidence="2" id="KW-0001">2Fe-2S</keyword>
<dbReference type="PANTHER" id="PTHR43756">
    <property type="entry name" value="CHOLINE MONOOXYGENASE, CHLOROPLASTIC"/>
    <property type="match status" value="1"/>
</dbReference>
<comment type="caution">
    <text evidence="8">The sequence shown here is derived from an EMBL/GenBank/DDBJ whole genome shotgun (WGS) entry which is preliminary data.</text>
</comment>